<feature type="compositionally biased region" description="Low complexity" evidence="1">
    <location>
        <begin position="12"/>
        <end position="27"/>
    </location>
</feature>
<dbReference type="Proteomes" id="UP000654075">
    <property type="component" value="Unassembled WGS sequence"/>
</dbReference>
<dbReference type="OrthoDB" id="10041966at2759"/>
<organism evidence="2 3">
    <name type="scientific">Polarella glacialis</name>
    <name type="common">Dinoflagellate</name>
    <dbReference type="NCBI Taxonomy" id="89957"/>
    <lineage>
        <taxon>Eukaryota</taxon>
        <taxon>Sar</taxon>
        <taxon>Alveolata</taxon>
        <taxon>Dinophyceae</taxon>
        <taxon>Suessiales</taxon>
        <taxon>Suessiaceae</taxon>
        <taxon>Polarella</taxon>
    </lineage>
</organism>
<feature type="compositionally biased region" description="Polar residues" evidence="1">
    <location>
        <begin position="81"/>
        <end position="94"/>
    </location>
</feature>
<accession>A0A813EN16</accession>
<reference evidence="2" key="1">
    <citation type="submission" date="2021-02" db="EMBL/GenBank/DDBJ databases">
        <authorList>
            <person name="Dougan E. K."/>
            <person name="Rhodes N."/>
            <person name="Thang M."/>
            <person name="Chan C."/>
        </authorList>
    </citation>
    <scope>NUCLEOTIDE SEQUENCE</scope>
</reference>
<name>A0A813EN16_POLGL</name>
<evidence type="ECO:0000313" key="3">
    <source>
        <dbReference type="Proteomes" id="UP000654075"/>
    </source>
</evidence>
<keyword evidence="3" id="KW-1185">Reference proteome</keyword>
<feature type="region of interest" description="Disordered" evidence="1">
    <location>
        <begin position="75"/>
        <end position="112"/>
    </location>
</feature>
<comment type="caution">
    <text evidence="2">The sequence shown here is derived from an EMBL/GenBank/DDBJ whole genome shotgun (WGS) entry which is preliminary data.</text>
</comment>
<proteinExistence type="predicted"/>
<dbReference type="AlphaFoldDB" id="A0A813EN16"/>
<dbReference type="InterPro" id="IPR027417">
    <property type="entry name" value="P-loop_NTPase"/>
</dbReference>
<dbReference type="EMBL" id="CAJNNV010012073">
    <property type="protein sequence ID" value="CAE8600365.1"/>
    <property type="molecule type" value="Genomic_DNA"/>
</dbReference>
<sequence>MLSAGGRSKLGEAVPSSSPKAVAAEPAAIEEADIAGDKRQGLRSGGGRAVRETRDAATVGSAVSSFAGKGVKAASSKGYWQGSSPPIATSQEQVGRTAALNDDREQPQAVESKGDLQGMVVGISGAPISGKSTLARELASEFSRGQETGYCTVVSQEDFRYQASSTQGGWVRRDGRWLENWEEPAATDWRSFEDAVKDAADKNWIVLA</sequence>
<evidence type="ECO:0000313" key="2">
    <source>
        <dbReference type="EMBL" id="CAE8600365.1"/>
    </source>
</evidence>
<dbReference type="SUPFAM" id="SSF52540">
    <property type="entry name" value="P-loop containing nucleoside triphosphate hydrolases"/>
    <property type="match status" value="1"/>
</dbReference>
<evidence type="ECO:0000256" key="1">
    <source>
        <dbReference type="SAM" id="MobiDB-lite"/>
    </source>
</evidence>
<dbReference type="Gene3D" id="3.40.50.300">
    <property type="entry name" value="P-loop containing nucleotide triphosphate hydrolases"/>
    <property type="match status" value="1"/>
</dbReference>
<protein>
    <submittedName>
        <fullName evidence="2">Uncharacterized protein</fullName>
    </submittedName>
</protein>
<feature type="region of interest" description="Disordered" evidence="1">
    <location>
        <begin position="1"/>
        <end position="62"/>
    </location>
</feature>
<gene>
    <name evidence="2" type="ORF">PGLA1383_LOCUS18695</name>
</gene>